<gene>
    <name evidence="3" type="ORF">FGO68_gene15070</name>
</gene>
<dbReference type="PROSITE" id="PS51203">
    <property type="entry name" value="CS"/>
    <property type="match status" value="1"/>
</dbReference>
<evidence type="ECO:0000313" key="3">
    <source>
        <dbReference type="EMBL" id="TNV77122.1"/>
    </source>
</evidence>
<proteinExistence type="predicted"/>
<dbReference type="OrthoDB" id="10397488at2759"/>
<accession>A0A8J8NKC1</accession>
<feature type="region of interest" description="Disordered" evidence="1">
    <location>
        <begin position="284"/>
        <end position="323"/>
    </location>
</feature>
<dbReference type="SUPFAM" id="SSF49764">
    <property type="entry name" value="HSP20-like chaperones"/>
    <property type="match status" value="1"/>
</dbReference>
<protein>
    <recommendedName>
        <fullName evidence="2">CS domain-containing protein</fullName>
    </recommendedName>
</protein>
<dbReference type="EMBL" id="RRYP01012425">
    <property type="protein sequence ID" value="TNV77122.1"/>
    <property type="molecule type" value="Genomic_DNA"/>
</dbReference>
<dbReference type="AlphaFoldDB" id="A0A8J8NKC1"/>
<organism evidence="3 4">
    <name type="scientific">Halteria grandinella</name>
    <dbReference type="NCBI Taxonomy" id="5974"/>
    <lineage>
        <taxon>Eukaryota</taxon>
        <taxon>Sar</taxon>
        <taxon>Alveolata</taxon>
        <taxon>Ciliophora</taxon>
        <taxon>Intramacronucleata</taxon>
        <taxon>Spirotrichea</taxon>
        <taxon>Stichotrichia</taxon>
        <taxon>Sporadotrichida</taxon>
        <taxon>Halteriidae</taxon>
        <taxon>Halteria</taxon>
    </lineage>
</organism>
<dbReference type="InterPro" id="IPR007052">
    <property type="entry name" value="CS_dom"/>
</dbReference>
<dbReference type="Proteomes" id="UP000785679">
    <property type="component" value="Unassembled WGS sequence"/>
</dbReference>
<name>A0A8J8NKC1_HALGN</name>
<evidence type="ECO:0000259" key="2">
    <source>
        <dbReference type="PROSITE" id="PS51203"/>
    </source>
</evidence>
<sequence length="323" mass="38008">MISSDELLIQIQMKAIRVIAIAFLAVSSVTGKQFDCGRFTSDLQNDESALEQVRNSLLEDKTTAFDMNCLKLMIQNNLFNTTEYLLQAYYFQNYPTNEIYSTVIEGVKSVRTYYDSTLARLQAEKRKPILMRPPFQWAQNLHSIFIEVKYAYRHDVSGCATLQNETVDVTNTHILIRAFCMEQDNFLQFEVAFPFWAEVNATTLKWEYQPVGKHYITVEKMKRPGRWLQLHRNGTDRPPMMKLWFENHQKFHYQLYEFEDDDFETFEGYDLIDVPDEQDTNDMTWLFPQRGPGNFKDKVEKKNKKKSSKKNKGKNASKKKSNQ</sequence>
<evidence type="ECO:0000313" key="4">
    <source>
        <dbReference type="Proteomes" id="UP000785679"/>
    </source>
</evidence>
<reference evidence="3" key="1">
    <citation type="submission" date="2019-06" db="EMBL/GenBank/DDBJ databases">
        <authorList>
            <person name="Zheng W."/>
        </authorList>
    </citation>
    <scope>NUCLEOTIDE SEQUENCE</scope>
    <source>
        <strain evidence="3">QDHG01</strain>
    </source>
</reference>
<keyword evidence="4" id="KW-1185">Reference proteome</keyword>
<dbReference type="InterPro" id="IPR008978">
    <property type="entry name" value="HSP20-like_chaperone"/>
</dbReference>
<evidence type="ECO:0000256" key="1">
    <source>
        <dbReference type="SAM" id="MobiDB-lite"/>
    </source>
</evidence>
<feature type="compositionally biased region" description="Basic residues" evidence="1">
    <location>
        <begin position="301"/>
        <end position="323"/>
    </location>
</feature>
<feature type="domain" description="CS" evidence="2">
    <location>
        <begin position="130"/>
        <end position="231"/>
    </location>
</feature>
<dbReference type="Gene3D" id="2.60.40.790">
    <property type="match status" value="1"/>
</dbReference>
<comment type="caution">
    <text evidence="3">The sequence shown here is derived from an EMBL/GenBank/DDBJ whole genome shotgun (WGS) entry which is preliminary data.</text>
</comment>